<feature type="repeat" description="NHL" evidence="4">
    <location>
        <begin position="1710"/>
        <end position="1741"/>
    </location>
</feature>
<feature type="transmembrane region" description="Helical" evidence="5">
    <location>
        <begin position="942"/>
        <end position="960"/>
    </location>
</feature>
<feature type="transmembrane region" description="Helical" evidence="5">
    <location>
        <begin position="845"/>
        <end position="878"/>
    </location>
</feature>
<protein>
    <submittedName>
        <fullName evidence="6">Uncharacterized protein</fullName>
    </submittedName>
</protein>
<keyword evidence="1" id="KW-0732">Signal</keyword>
<sequence>MRLKKFYSRSFHQSVRDKWGTWNVFSSQSSDPLIKSREILSTRLYITLVIISFITLTTYTMIIDRIENKSVPFPSQSKYLALQKKYANNLQCSCTGIAIVHKNFVETRPIFHQVCSSEFLSQQWIDLVFKVDSTSIYPIDLRTSLSAMWQLVRSFCQSANTAILDILKQFHNSPLLSSVLLTEELLKASVQATLHSLRQSISSSFIQSVIIPQKMAQANQLVTALSTNYIPVTKEYGDITERYPSYDIGSLEVSAYIGMFENKFILQNSSVACSCKNNVSCPLPGSFYNYSGLDKLGTYDMNKIQPVATLPGLTIDCLPIQSTFLSTLECFYNQTCLELLLSFYSIHTNFSVLNKILPSRFNLTTKIEYLVSELFVEEIFNEINYSKYYAECKPNICRYSYLNRFNWLYLITILLGLFGGITAVLRIVTPYVIQIYFFIKARLCSKQARSIRDDQNVVSNQNRLRNLFQQIESQIMNLNIYSSSSQDQTRMYRDVLSTWLYIILLLVTICISIFYSDLSSQIVKETIPYPTIEQYTKLYQQYSTDLVCPCTNISIPYGKFLTVQVKYHQICSSDFIRSWWYERFTPKTSLDIEMNFISFASSYFQTLAAFCDLANDTVQDVIQRFLTTTFVDAQLISNETFTLTFQSPIHSLMELTRIELANAISLANTTLHGNHYLSNMRTSTSLSPQLFRIDGKYSIRIISSQLFSVDVKKQVCYCIYDSTCTVDYMLMLQSISTIVTWQLEGIHGGCTVIDSVLKSSMMCWFKKGCVTRLQIHNSNKNTSNALPIRLLDRNLSSRYSPDTRIENIVNDIMIEDWNFSHSFDKFYHECKPMSCTFTYEKKTNVFYIVTVLVSLIGGINIILRWFSLIIITIVLKVIVAFKYKRLMRTGIVKQDESGNSGIRGKIMIVLHELKDTILMLNIFHNKSNDIESIRRQRISTRVYLVIFSMSVYIIAVYFIYSNTTAVQSVQKPSEDEYDKLFMSYASSLDCPCRKISIDYKDFVGITRRFHSVCSSDFTVKSEWRDYLSRRTHADLRDRRDVRGNGQAYFSLLSTLCQIAETAVENANNRFLHSAFINIQLMPKADFQNQIESIFSQFRGITLAKFARTLQLTRDVLNGNAFVSSHSLNWEWWRDLSRDFYTLPARPIVTENGCSCGTRSDCTQSGGVYNAIDQYQVFAMPGLNIGCSAVETLLRSTLECLYEQKCIDSLIRHIAANSGGNPRINMSSINSSMSSRFQKNTSIKYIIDELFIEDWYINSSYSSFYNQCAPVTCSYKIQVDDYVIYTTSKILGFYGGLTITLRFSIPIIVGLIFQLRDRVFAYFQISGGVIIRLNTNLKLAMTRNKIGVVHIQIINSNTAQISNIQRVEPYPQSRRRRSYRGIWVTIFVIMGVLGMIAITPVFMKKLKNARLAMSTTVASTITTTEEKTTSKITTKATTTRRKIKINRKWMQNGITIVGGTKPGIKLFTPRKVYIDDEDDQIIYIVDRHNNSIVKWKQDVNEGEIIAGGNGAGDNMNQLNLPSALIIDKYTDSYIICDSRNRRVVRWFKQNHDEAHQQIVLSEIDCSDLSVDSEENFYLADYQNLEIKRWRKEEAPATVVASGNALGDQSNQVRLLLNFFVDRNQSIYLVDAYNHRVLKWAKGTSEATVVAGGHGEGDSLTQLRTPSDIIVDQQGNIYIADQWNHRIMCWLKGSKEGSVIVGGKGEGNQSNQLSRPLSLSFDQQGNLYVADYANRRIQKFDVID</sequence>
<name>A0A814WX58_ADIRI</name>
<keyword evidence="3" id="KW-0325">Glycoprotein</keyword>
<dbReference type="SUPFAM" id="SSF101898">
    <property type="entry name" value="NHL repeat"/>
    <property type="match status" value="1"/>
</dbReference>
<feature type="transmembrane region" description="Helical" evidence="5">
    <location>
        <begin position="495"/>
        <end position="515"/>
    </location>
</feature>
<comment type="caution">
    <text evidence="6">The sequence shown here is derived from an EMBL/GenBank/DDBJ whole genome shotgun (WGS) entry which is preliminary data.</text>
</comment>
<dbReference type="OrthoDB" id="6049135at2759"/>
<proteinExistence type="predicted"/>
<evidence type="ECO:0000256" key="1">
    <source>
        <dbReference type="ARBA" id="ARBA00022729"/>
    </source>
</evidence>
<evidence type="ECO:0000313" key="6">
    <source>
        <dbReference type="EMBL" id="CAF1208223.1"/>
    </source>
</evidence>
<keyword evidence="5" id="KW-0812">Transmembrane</keyword>
<dbReference type="PANTHER" id="PTHR10680:SF14">
    <property type="entry name" value="PEPTIDYL-GLYCINE ALPHA-AMIDATING MONOOXYGENASE"/>
    <property type="match status" value="1"/>
</dbReference>
<keyword evidence="5" id="KW-0472">Membrane</keyword>
<dbReference type="CDD" id="cd05819">
    <property type="entry name" value="NHL"/>
    <property type="match status" value="1"/>
</dbReference>
<dbReference type="GO" id="GO:0005576">
    <property type="term" value="C:extracellular region"/>
    <property type="evidence" value="ECO:0007669"/>
    <property type="project" value="TreeGrafter"/>
</dbReference>
<dbReference type="Proteomes" id="UP000663852">
    <property type="component" value="Unassembled WGS sequence"/>
</dbReference>
<dbReference type="InterPro" id="IPR001258">
    <property type="entry name" value="NHL_repeat"/>
</dbReference>
<keyword evidence="5" id="KW-1133">Transmembrane helix</keyword>
<dbReference type="PROSITE" id="PS51125">
    <property type="entry name" value="NHL"/>
    <property type="match status" value="1"/>
</dbReference>
<evidence type="ECO:0000256" key="3">
    <source>
        <dbReference type="ARBA" id="ARBA00023180"/>
    </source>
</evidence>
<feature type="transmembrane region" description="Helical" evidence="5">
    <location>
        <begin position="1381"/>
        <end position="1402"/>
    </location>
</feature>
<dbReference type="PANTHER" id="PTHR10680">
    <property type="entry name" value="PEPTIDYL-GLYCINE ALPHA-AMIDATING MONOOXYGENASE"/>
    <property type="match status" value="1"/>
</dbReference>
<feature type="transmembrane region" description="Helical" evidence="5">
    <location>
        <begin position="407"/>
        <end position="439"/>
    </location>
</feature>
<dbReference type="InterPro" id="IPR011042">
    <property type="entry name" value="6-blade_b-propeller_TolB-like"/>
</dbReference>
<dbReference type="Pfam" id="PF01436">
    <property type="entry name" value="NHL"/>
    <property type="match status" value="1"/>
</dbReference>
<evidence type="ECO:0000256" key="5">
    <source>
        <dbReference type="SAM" id="Phobius"/>
    </source>
</evidence>
<dbReference type="Gene3D" id="2.120.10.30">
    <property type="entry name" value="TolB, C-terminal domain"/>
    <property type="match status" value="2"/>
</dbReference>
<feature type="transmembrane region" description="Helical" evidence="5">
    <location>
        <begin position="44"/>
        <end position="62"/>
    </location>
</feature>
<reference evidence="6" key="1">
    <citation type="submission" date="2021-02" db="EMBL/GenBank/DDBJ databases">
        <authorList>
            <person name="Nowell W R."/>
        </authorList>
    </citation>
    <scope>NUCLEOTIDE SEQUENCE</scope>
</reference>
<evidence type="ECO:0000256" key="2">
    <source>
        <dbReference type="ARBA" id="ARBA00022737"/>
    </source>
</evidence>
<gene>
    <name evidence="6" type="ORF">EDS130_LOCUS25741</name>
</gene>
<keyword evidence="2" id="KW-0677">Repeat</keyword>
<accession>A0A814WX58</accession>
<evidence type="ECO:0000256" key="4">
    <source>
        <dbReference type="PROSITE-ProRule" id="PRU00504"/>
    </source>
</evidence>
<organism evidence="6">
    <name type="scientific">Adineta ricciae</name>
    <name type="common">Rotifer</name>
    <dbReference type="NCBI Taxonomy" id="249248"/>
    <lineage>
        <taxon>Eukaryota</taxon>
        <taxon>Metazoa</taxon>
        <taxon>Spiralia</taxon>
        <taxon>Gnathifera</taxon>
        <taxon>Rotifera</taxon>
        <taxon>Eurotatoria</taxon>
        <taxon>Bdelloidea</taxon>
        <taxon>Adinetida</taxon>
        <taxon>Adinetidae</taxon>
        <taxon>Adineta</taxon>
    </lineage>
</organism>
<dbReference type="EMBL" id="CAJNOJ010000153">
    <property type="protein sequence ID" value="CAF1208223.1"/>
    <property type="molecule type" value="Genomic_DNA"/>
</dbReference>
<feature type="transmembrane region" description="Helical" evidence="5">
    <location>
        <begin position="1290"/>
        <end position="1312"/>
    </location>
</feature>